<dbReference type="PRINTS" id="PR00039">
    <property type="entry name" value="HTHLYSR"/>
</dbReference>
<dbReference type="GO" id="GO:0043565">
    <property type="term" value="F:sequence-specific DNA binding"/>
    <property type="evidence" value="ECO:0007669"/>
    <property type="project" value="TreeGrafter"/>
</dbReference>
<evidence type="ECO:0000313" key="6">
    <source>
        <dbReference type="EMBL" id="SFJ87313.1"/>
    </source>
</evidence>
<comment type="similarity">
    <text evidence="1">Belongs to the LysR transcriptional regulatory family.</text>
</comment>
<evidence type="ECO:0000256" key="1">
    <source>
        <dbReference type="ARBA" id="ARBA00009437"/>
    </source>
</evidence>
<dbReference type="SUPFAM" id="SSF53850">
    <property type="entry name" value="Periplasmic binding protein-like II"/>
    <property type="match status" value="1"/>
</dbReference>
<dbReference type="PANTHER" id="PTHR30537">
    <property type="entry name" value="HTH-TYPE TRANSCRIPTIONAL REGULATOR"/>
    <property type="match status" value="1"/>
</dbReference>
<dbReference type="Pfam" id="PF03466">
    <property type="entry name" value="LysR_substrate"/>
    <property type="match status" value="1"/>
</dbReference>
<proteinExistence type="inferred from homology"/>
<keyword evidence="4" id="KW-0804">Transcription</keyword>
<dbReference type="InterPro" id="IPR058163">
    <property type="entry name" value="LysR-type_TF_proteobact-type"/>
</dbReference>
<dbReference type="RefSeq" id="WP_175484969.1">
    <property type="nucleotide sequence ID" value="NZ_FORA01000010.1"/>
</dbReference>
<dbReference type="STRING" id="390807.SAMN04488095_0024"/>
<feature type="domain" description="HTH lysR-type" evidence="5">
    <location>
        <begin position="8"/>
        <end position="65"/>
    </location>
</feature>
<dbReference type="SUPFAM" id="SSF46785">
    <property type="entry name" value="Winged helix' DNA-binding domain"/>
    <property type="match status" value="1"/>
</dbReference>
<dbReference type="InterPro" id="IPR005119">
    <property type="entry name" value="LysR_subst-bd"/>
</dbReference>
<dbReference type="Gene3D" id="3.40.190.290">
    <property type="match status" value="1"/>
</dbReference>
<accession>A0A1I3UX54</accession>
<dbReference type="InterPro" id="IPR036390">
    <property type="entry name" value="WH_DNA-bd_sf"/>
</dbReference>
<dbReference type="AlphaFoldDB" id="A0A1I3UX54"/>
<sequence>MNWDSVSFDWNHIRAFLATVETGSLSAAARALKQTQPTLSRQISLLEEALQLTLFERGTRNMRLTDAGTELLTYVRGMADAATQISRVAAGQSQAIEGSVRITSSDAMAAYALPPCLISLRQKHPGISVELVPSNEMSDLTRRDADIAIRHARPEQPDLVAKRIADIEISLFASKDYLASLGSVDDLAGFAAANFIGYGHPERLVPQINAMGIPVSKANFGITTSNGSTMYELVREGAGIAFLPTIVAEGRLGLRRILQDAPVFNMETWLVTHREIQTNKRIRITFDHLAQEIAQGGWSNLIARS</sequence>
<dbReference type="EMBL" id="FORA01000010">
    <property type="protein sequence ID" value="SFJ87313.1"/>
    <property type="molecule type" value="Genomic_DNA"/>
</dbReference>
<dbReference type="Proteomes" id="UP000199110">
    <property type="component" value="Unassembled WGS sequence"/>
</dbReference>
<evidence type="ECO:0000259" key="5">
    <source>
        <dbReference type="PROSITE" id="PS50931"/>
    </source>
</evidence>
<dbReference type="InterPro" id="IPR036388">
    <property type="entry name" value="WH-like_DNA-bd_sf"/>
</dbReference>
<dbReference type="PROSITE" id="PS50931">
    <property type="entry name" value="HTH_LYSR"/>
    <property type="match status" value="1"/>
</dbReference>
<name>A0A1I3UX54_9RHOB</name>
<dbReference type="GO" id="GO:0003700">
    <property type="term" value="F:DNA-binding transcription factor activity"/>
    <property type="evidence" value="ECO:0007669"/>
    <property type="project" value="InterPro"/>
</dbReference>
<evidence type="ECO:0000256" key="3">
    <source>
        <dbReference type="ARBA" id="ARBA00023125"/>
    </source>
</evidence>
<dbReference type="InterPro" id="IPR000847">
    <property type="entry name" value="LysR_HTH_N"/>
</dbReference>
<dbReference type="Gene3D" id="1.10.10.10">
    <property type="entry name" value="Winged helix-like DNA-binding domain superfamily/Winged helix DNA-binding domain"/>
    <property type="match status" value="1"/>
</dbReference>
<dbReference type="FunFam" id="1.10.10.10:FF:000001">
    <property type="entry name" value="LysR family transcriptional regulator"/>
    <property type="match status" value="1"/>
</dbReference>
<evidence type="ECO:0000256" key="4">
    <source>
        <dbReference type="ARBA" id="ARBA00023163"/>
    </source>
</evidence>
<keyword evidence="3" id="KW-0238">DNA-binding</keyword>
<dbReference type="PANTHER" id="PTHR30537:SF3">
    <property type="entry name" value="TRANSCRIPTIONAL REGULATORY PROTEIN"/>
    <property type="match status" value="1"/>
</dbReference>
<dbReference type="GO" id="GO:0006351">
    <property type="term" value="P:DNA-templated transcription"/>
    <property type="evidence" value="ECO:0007669"/>
    <property type="project" value="TreeGrafter"/>
</dbReference>
<reference evidence="6 7" key="1">
    <citation type="submission" date="2016-10" db="EMBL/GenBank/DDBJ databases">
        <authorList>
            <person name="de Groot N.N."/>
        </authorList>
    </citation>
    <scope>NUCLEOTIDE SEQUENCE [LARGE SCALE GENOMIC DNA]</scope>
    <source>
        <strain evidence="6 7">DSM 19073</strain>
    </source>
</reference>
<organism evidence="6 7">
    <name type="scientific">Jannaschia pohangensis</name>
    <dbReference type="NCBI Taxonomy" id="390807"/>
    <lineage>
        <taxon>Bacteria</taxon>
        <taxon>Pseudomonadati</taxon>
        <taxon>Pseudomonadota</taxon>
        <taxon>Alphaproteobacteria</taxon>
        <taxon>Rhodobacterales</taxon>
        <taxon>Roseobacteraceae</taxon>
        <taxon>Jannaschia</taxon>
    </lineage>
</organism>
<protein>
    <submittedName>
        <fullName evidence="6">Transcriptional regulator, LysR family</fullName>
    </submittedName>
</protein>
<gene>
    <name evidence="6" type="ORF">SAMN04488095_0024</name>
</gene>
<keyword evidence="2" id="KW-0805">Transcription regulation</keyword>
<dbReference type="Pfam" id="PF00126">
    <property type="entry name" value="HTH_1"/>
    <property type="match status" value="1"/>
</dbReference>
<evidence type="ECO:0000256" key="2">
    <source>
        <dbReference type="ARBA" id="ARBA00023015"/>
    </source>
</evidence>
<keyword evidence="7" id="KW-1185">Reference proteome</keyword>
<evidence type="ECO:0000313" key="7">
    <source>
        <dbReference type="Proteomes" id="UP000199110"/>
    </source>
</evidence>